<sequence>MTPEIPGRPQLPIEDFEELAEAAPAHVRLEFVDGRVRTKDPLTVEDFEELELRAPETVQLEYVNGKLEVKALRDGNHSSIFMWLLRWLVQKRPDLALYPSTGLKTEADHKGRSRCDGTVARRGHFKGHGEWSDPSGILMAVEITSRCRDTNQRCRIDKPFGYAAVGIPIYLLVDRDSLTLTVFSEPEDGRYQRSPSYPWGSTVELPSPLSMTLDTEPLGQYAG</sequence>
<dbReference type="PANTHER" id="PTHR35400:SF3">
    <property type="entry name" value="SLL1072 PROTEIN"/>
    <property type="match status" value="1"/>
</dbReference>
<dbReference type="Pfam" id="PF05685">
    <property type="entry name" value="Uma2"/>
    <property type="match status" value="1"/>
</dbReference>
<gene>
    <name evidence="2" type="ORF">AB0E89_12915</name>
</gene>
<dbReference type="CDD" id="cd06260">
    <property type="entry name" value="DUF820-like"/>
    <property type="match status" value="1"/>
</dbReference>
<keyword evidence="2" id="KW-0255">Endonuclease</keyword>
<dbReference type="Proteomes" id="UP001550739">
    <property type="component" value="Unassembled WGS sequence"/>
</dbReference>
<dbReference type="SUPFAM" id="SSF52980">
    <property type="entry name" value="Restriction endonuclease-like"/>
    <property type="match status" value="1"/>
</dbReference>
<keyword evidence="3" id="KW-1185">Reference proteome</keyword>
<protein>
    <submittedName>
        <fullName evidence="2">Uma2 family endonuclease</fullName>
    </submittedName>
</protein>
<reference evidence="2 3" key="1">
    <citation type="submission" date="2024-06" db="EMBL/GenBank/DDBJ databases">
        <title>The Natural Products Discovery Center: Release of the First 8490 Sequenced Strains for Exploring Actinobacteria Biosynthetic Diversity.</title>
        <authorList>
            <person name="Kalkreuter E."/>
            <person name="Kautsar S.A."/>
            <person name="Yang D."/>
            <person name="Bader C.D."/>
            <person name="Teijaro C.N."/>
            <person name="Fluegel L."/>
            <person name="Davis C.M."/>
            <person name="Simpson J.R."/>
            <person name="Lauterbach L."/>
            <person name="Steele A.D."/>
            <person name="Gui C."/>
            <person name="Meng S."/>
            <person name="Li G."/>
            <person name="Viehrig K."/>
            <person name="Ye F."/>
            <person name="Su P."/>
            <person name="Kiefer A.F."/>
            <person name="Nichols A."/>
            <person name="Cepeda A.J."/>
            <person name="Yan W."/>
            <person name="Fan B."/>
            <person name="Jiang Y."/>
            <person name="Adhikari A."/>
            <person name="Zheng C.-J."/>
            <person name="Schuster L."/>
            <person name="Cowan T.M."/>
            <person name="Smanski M.J."/>
            <person name="Chevrette M.G."/>
            <person name="De Carvalho L.P.S."/>
            <person name="Shen B."/>
        </authorList>
    </citation>
    <scope>NUCLEOTIDE SEQUENCE [LARGE SCALE GENOMIC DNA]</scope>
    <source>
        <strain evidence="2 3">NPDC033843</strain>
    </source>
</reference>
<evidence type="ECO:0000313" key="2">
    <source>
        <dbReference type="EMBL" id="MEU3781466.1"/>
    </source>
</evidence>
<dbReference type="RefSeq" id="WP_334578959.1">
    <property type="nucleotide sequence ID" value="NZ_JBEZVE010000006.1"/>
</dbReference>
<dbReference type="EMBL" id="JBEZVE010000006">
    <property type="protein sequence ID" value="MEU3781466.1"/>
    <property type="molecule type" value="Genomic_DNA"/>
</dbReference>
<organism evidence="2 3">
    <name type="scientific">Streptomyces sp. 900129855</name>
    <dbReference type="NCBI Taxonomy" id="3155129"/>
    <lineage>
        <taxon>Bacteria</taxon>
        <taxon>Bacillati</taxon>
        <taxon>Actinomycetota</taxon>
        <taxon>Actinomycetes</taxon>
        <taxon>Kitasatosporales</taxon>
        <taxon>Streptomycetaceae</taxon>
        <taxon>Streptomyces</taxon>
    </lineage>
</organism>
<dbReference type="InterPro" id="IPR012296">
    <property type="entry name" value="Nuclease_put_TT1808"/>
</dbReference>
<keyword evidence="2" id="KW-0540">Nuclease</keyword>
<dbReference type="InterPro" id="IPR011335">
    <property type="entry name" value="Restrct_endonuc-II-like"/>
</dbReference>
<keyword evidence="2" id="KW-0378">Hydrolase</keyword>
<proteinExistence type="predicted"/>
<name>A0ABV2ZFY8_9ACTN</name>
<comment type="caution">
    <text evidence="2">The sequence shown here is derived from an EMBL/GenBank/DDBJ whole genome shotgun (WGS) entry which is preliminary data.</text>
</comment>
<dbReference type="GO" id="GO:0004519">
    <property type="term" value="F:endonuclease activity"/>
    <property type="evidence" value="ECO:0007669"/>
    <property type="project" value="UniProtKB-KW"/>
</dbReference>
<accession>A0ABV2ZFY8</accession>
<evidence type="ECO:0000313" key="3">
    <source>
        <dbReference type="Proteomes" id="UP001550739"/>
    </source>
</evidence>
<dbReference type="Gene3D" id="3.90.1570.10">
    <property type="entry name" value="tt1808, chain A"/>
    <property type="match status" value="1"/>
</dbReference>
<feature type="domain" description="Putative restriction endonuclease" evidence="1">
    <location>
        <begin position="44"/>
        <end position="212"/>
    </location>
</feature>
<evidence type="ECO:0000259" key="1">
    <source>
        <dbReference type="Pfam" id="PF05685"/>
    </source>
</evidence>
<dbReference type="InterPro" id="IPR008538">
    <property type="entry name" value="Uma2"/>
</dbReference>
<dbReference type="PANTHER" id="PTHR35400">
    <property type="entry name" value="SLR1083 PROTEIN"/>
    <property type="match status" value="1"/>
</dbReference>